<dbReference type="EMBL" id="CP017150">
    <property type="protein sequence ID" value="AOP55354.1"/>
    <property type="molecule type" value="Genomic_DNA"/>
</dbReference>
<protein>
    <submittedName>
        <fullName evidence="1">Uncharacterized protein</fullName>
    </submittedName>
</protein>
<name>A0A1D7W8M5_BREAU</name>
<gene>
    <name evidence="1" type="ORF">BLSMQ_3656</name>
</gene>
<dbReference type="KEGG" id="blin:BLSMQ_3656"/>
<evidence type="ECO:0000313" key="2">
    <source>
        <dbReference type="Proteomes" id="UP000094793"/>
    </source>
</evidence>
<sequence>MRHAAKVRTVAAGAALLGLVLSGCSALQIRTAERNSGPVRVAVQESAGESPTTAPPEDGIPDGMKEVSVNLGAECPVDFSLAMADGWSQSSSTAEFHSFSRGTSVADNDVVLISCTQAYDESPQSVVEAKKKFSFSKKGSSVVSERTGGLAAGYYWSFHGVLGPSEIFAIDQKPTLMYGARIGYRANGRLVEIGVEMRALESDTAAAKEFEKMLPTVTIDEAEVPAPRFK</sequence>
<dbReference type="PROSITE" id="PS51257">
    <property type="entry name" value="PROKAR_LIPOPROTEIN"/>
    <property type="match status" value="1"/>
</dbReference>
<accession>A0A1D7W8M5</accession>
<dbReference type="eggNOG" id="ENOG5031X4E">
    <property type="taxonomic scope" value="Bacteria"/>
</dbReference>
<organism evidence="1 2">
    <name type="scientific">Brevibacterium aurantiacum</name>
    <dbReference type="NCBI Taxonomy" id="273384"/>
    <lineage>
        <taxon>Bacteria</taxon>
        <taxon>Bacillati</taxon>
        <taxon>Actinomycetota</taxon>
        <taxon>Actinomycetes</taxon>
        <taxon>Micrococcales</taxon>
        <taxon>Brevibacteriaceae</taxon>
        <taxon>Brevibacterium</taxon>
    </lineage>
</organism>
<dbReference type="AlphaFoldDB" id="A0A1D7W8M5"/>
<proteinExistence type="predicted"/>
<evidence type="ECO:0000313" key="1">
    <source>
        <dbReference type="EMBL" id="AOP55354.1"/>
    </source>
</evidence>
<reference evidence="2" key="1">
    <citation type="submission" date="2016-09" db="EMBL/GenBank/DDBJ databases">
        <title>Complete Genome Sequence of Brevibacterium linens SMQ-1335.</title>
        <authorList>
            <person name="de Melo A.G."/>
            <person name="Labrie S.J."/>
            <person name="Dumaresq J."/>
            <person name="Roberts R.J."/>
            <person name="Tremblay D.M."/>
            <person name="Moineau S."/>
        </authorList>
    </citation>
    <scope>NUCLEOTIDE SEQUENCE [LARGE SCALE GENOMIC DNA]</scope>
    <source>
        <strain evidence="2">SMQ-1335</strain>
    </source>
</reference>
<dbReference type="PATRIC" id="fig|1703.10.peg.3772"/>
<dbReference type="Proteomes" id="UP000094793">
    <property type="component" value="Chromosome"/>
</dbReference>
<dbReference type="OrthoDB" id="4807965at2"/>